<gene>
    <name evidence="4" type="ORF">M9799_14275</name>
</gene>
<comment type="function">
    <text evidence="2">Involved in the storage or transport of lipids necessary for membrane maintenance under stressful conditions. Displays a binding preference for lysophospholipids.</text>
</comment>
<feature type="domain" description="Lipocalin/cytosolic fatty-acid binding" evidence="3">
    <location>
        <begin position="67"/>
        <end position="207"/>
    </location>
</feature>
<dbReference type="InterPro" id="IPR022272">
    <property type="entry name" value="Lipocalin_CS"/>
</dbReference>
<dbReference type="InterPro" id="IPR000566">
    <property type="entry name" value="Lipocln_cytosolic_FA-bd_dom"/>
</dbReference>
<comment type="subcellular location">
    <subcellularLocation>
        <location evidence="2">Cell outer membrane</location>
    </subcellularLocation>
</comment>
<keyword evidence="2" id="KW-0472">Membrane</keyword>
<keyword evidence="5" id="KW-1185">Reference proteome</keyword>
<reference evidence="4" key="1">
    <citation type="submission" date="2022-09" db="EMBL/GenBank/DDBJ databases">
        <title>The complete genome of Acidovorax sp. 5MLIR.</title>
        <authorList>
            <person name="Liu L."/>
            <person name="Yue J."/>
            <person name="Yang F."/>
            <person name="Yuan J."/>
            <person name="Li L."/>
        </authorList>
    </citation>
    <scope>NUCLEOTIDE SEQUENCE</scope>
    <source>
        <strain evidence="4">5MLIR</strain>
    </source>
</reference>
<comment type="subunit">
    <text evidence="2">Homodimer.</text>
</comment>
<comment type="similarity">
    <text evidence="1 2">Belongs to the calycin superfamily. Lipocalin family.</text>
</comment>
<dbReference type="EMBL" id="CP106881">
    <property type="protein sequence ID" value="UYG51220.1"/>
    <property type="molecule type" value="Genomic_DNA"/>
</dbReference>
<dbReference type="InterPro" id="IPR022271">
    <property type="entry name" value="Lipocalin_ApoD"/>
</dbReference>
<keyword evidence="2" id="KW-0446">Lipid-binding</keyword>
<dbReference type="RefSeq" id="WP_231044548.1">
    <property type="nucleotide sequence ID" value="NZ_CP106881.1"/>
</dbReference>
<evidence type="ECO:0000313" key="5">
    <source>
        <dbReference type="Proteomes" id="UP001162800"/>
    </source>
</evidence>
<organism evidence="4 5">
    <name type="scientific">Comamonas endophytica</name>
    <dbReference type="NCBI Taxonomy" id="2949090"/>
    <lineage>
        <taxon>Bacteria</taxon>
        <taxon>Pseudomonadati</taxon>
        <taxon>Pseudomonadota</taxon>
        <taxon>Betaproteobacteria</taxon>
        <taxon>Burkholderiales</taxon>
        <taxon>Comamonadaceae</taxon>
        <taxon>Comamonas</taxon>
    </lineage>
</organism>
<keyword evidence="2" id="KW-0449">Lipoprotein</keyword>
<evidence type="ECO:0000256" key="2">
    <source>
        <dbReference type="PIRNR" id="PIRNR036893"/>
    </source>
</evidence>
<protein>
    <recommendedName>
        <fullName evidence="2">Outer membrane lipoprotein Blc</fullName>
    </recommendedName>
</protein>
<evidence type="ECO:0000256" key="1">
    <source>
        <dbReference type="ARBA" id="ARBA00006889"/>
    </source>
</evidence>
<dbReference type="PRINTS" id="PR01171">
    <property type="entry name" value="BCTLIPOCALIN"/>
</dbReference>
<dbReference type="PANTHER" id="PTHR10612">
    <property type="entry name" value="APOLIPOPROTEIN D"/>
    <property type="match status" value="1"/>
</dbReference>
<dbReference type="InterPro" id="IPR047202">
    <property type="entry name" value="Lipocalin_Blc-like_dom"/>
</dbReference>
<sequence length="215" mass="24025">MPRHNDCRLLSFDDLRSRLDRDPLPEKDSRTGSAVALAVGAGAVAYLAWMALRTPARPAAVQPVGNFDISRYMGRWYEVARIDQRFEKGLVRTRAEYTLAPNGSVQVVNRGFDPRRNRWDEARGKAQVVGSSNEAALKVSFFGPFYAGYNVVALDEHYRWAMVVGSSLDYFWILSRTPVLPSGVRQHLLAQAQQIGINLDRITWVMQDGANPTGG</sequence>
<accession>A0ABY6GA61</accession>
<dbReference type="Pfam" id="PF08212">
    <property type="entry name" value="Lipocalin_2"/>
    <property type="match status" value="1"/>
</dbReference>
<dbReference type="PIRSF" id="PIRSF036893">
    <property type="entry name" value="Lipocalin_ApoD"/>
    <property type="match status" value="1"/>
</dbReference>
<dbReference type="PROSITE" id="PS00213">
    <property type="entry name" value="LIPOCALIN"/>
    <property type="match status" value="1"/>
</dbReference>
<dbReference type="Proteomes" id="UP001162800">
    <property type="component" value="Chromosome"/>
</dbReference>
<keyword evidence="2" id="KW-0998">Cell outer membrane</keyword>
<dbReference type="InterPro" id="IPR002446">
    <property type="entry name" value="Lipocalin_bac"/>
</dbReference>
<dbReference type="PANTHER" id="PTHR10612:SF34">
    <property type="entry name" value="APOLIPOPROTEIN D"/>
    <property type="match status" value="1"/>
</dbReference>
<proteinExistence type="inferred from homology"/>
<dbReference type="CDD" id="cd19438">
    <property type="entry name" value="lipocalin_Blc-like"/>
    <property type="match status" value="1"/>
</dbReference>
<dbReference type="InterPro" id="IPR012674">
    <property type="entry name" value="Calycin"/>
</dbReference>
<evidence type="ECO:0000313" key="4">
    <source>
        <dbReference type="EMBL" id="UYG51220.1"/>
    </source>
</evidence>
<dbReference type="SUPFAM" id="SSF50814">
    <property type="entry name" value="Lipocalins"/>
    <property type="match status" value="1"/>
</dbReference>
<name>A0ABY6GA61_9BURK</name>
<dbReference type="Gene3D" id="2.40.128.20">
    <property type="match status" value="1"/>
</dbReference>
<evidence type="ECO:0000259" key="3">
    <source>
        <dbReference type="Pfam" id="PF08212"/>
    </source>
</evidence>